<protein>
    <submittedName>
        <fullName evidence="1">Uncharacterized protein</fullName>
    </submittedName>
</protein>
<proteinExistence type="predicted"/>
<dbReference type="InterPro" id="IPR029058">
    <property type="entry name" value="AB_hydrolase_fold"/>
</dbReference>
<keyword evidence="2" id="KW-1185">Reference proteome</keyword>
<dbReference type="OrthoDB" id="424610at2759"/>
<organism evidence="1 2">
    <name type="scientific">Perkinsus chesapeaki</name>
    <name type="common">Clam parasite</name>
    <name type="synonym">Perkinsus andrewsi</name>
    <dbReference type="NCBI Taxonomy" id="330153"/>
    <lineage>
        <taxon>Eukaryota</taxon>
        <taxon>Sar</taxon>
        <taxon>Alveolata</taxon>
        <taxon>Perkinsozoa</taxon>
        <taxon>Perkinsea</taxon>
        <taxon>Perkinsida</taxon>
        <taxon>Perkinsidae</taxon>
        <taxon>Perkinsus</taxon>
    </lineage>
</organism>
<dbReference type="EMBL" id="JAAPAO010000605">
    <property type="protein sequence ID" value="KAF4656327.1"/>
    <property type="molecule type" value="Genomic_DNA"/>
</dbReference>
<evidence type="ECO:0000313" key="2">
    <source>
        <dbReference type="Proteomes" id="UP000591131"/>
    </source>
</evidence>
<comment type="caution">
    <text evidence="1">The sequence shown here is derived from an EMBL/GenBank/DDBJ whole genome shotgun (WGS) entry which is preliminary data.</text>
</comment>
<name>A0A7J6LAQ5_PERCH</name>
<dbReference type="Proteomes" id="UP000591131">
    <property type="component" value="Unassembled WGS sequence"/>
</dbReference>
<dbReference type="Gene3D" id="3.40.50.1820">
    <property type="entry name" value="alpha/beta hydrolase"/>
    <property type="match status" value="1"/>
</dbReference>
<evidence type="ECO:0000313" key="1">
    <source>
        <dbReference type="EMBL" id="KAF4656327.1"/>
    </source>
</evidence>
<accession>A0A7J6LAQ5</accession>
<gene>
    <name evidence="1" type="ORF">FOL47_009034</name>
</gene>
<sequence length="128" mass="14593">MDYAEKYKFVLFTRCGVQNAIFLESWNAGGCCHATSSVNDTEFIKAMIRDPEWNLPEWTSVYAVGYSNGGTMAETLMCRNRIRNLQRIATHVMRFIARLMTRGCFIFMEVKMAMFGGEEIGSLGTHQL</sequence>
<dbReference type="AlphaFoldDB" id="A0A7J6LAQ5"/>
<reference evidence="1 2" key="1">
    <citation type="submission" date="2020-04" db="EMBL/GenBank/DDBJ databases">
        <title>Perkinsus chesapeaki whole genome sequence.</title>
        <authorList>
            <person name="Bogema D.R."/>
        </authorList>
    </citation>
    <scope>NUCLEOTIDE SEQUENCE [LARGE SCALE GENOMIC DNA]</scope>
    <source>
        <strain evidence="1">ATCC PRA-425</strain>
    </source>
</reference>